<evidence type="ECO:0008006" key="5">
    <source>
        <dbReference type="Google" id="ProtNLM"/>
    </source>
</evidence>
<keyword evidence="2" id="KW-0812">Transmembrane</keyword>
<reference evidence="3" key="2">
    <citation type="submission" date="2021-10" db="EMBL/GenBank/DDBJ databases">
        <title>Phylogenomics reveals ancestral predisposition of the termite-cultivated fungus Termitomyces towards a domesticated lifestyle.</title>
        <authorList>
            <person name="Auxier B."/>
            <person name="Grum-Grzhimaylo A."/>
            <person name="Cardenas M.E."/>
            <person name="Lodge J.D."/>
            <person name="Laessoe T."/>
            <person name="Pedersen O."/>
            <person name="Smith M.E."/>
            <person name="Kuyper T.W."/>
            <person name="Franco-Molano E.A."/>
            <person name="Baroni T.J."/>
            <person name="Aanen D.K."/>
        </authorList>
    </citation>
    <scope>NUCLEOTIDE SEQUENCE</scope>
    <source>
        <strain evidence="3">AP01</strain>
        <tissue evidence="3">Mycelium</tissue>
    </source>
</reference>
<evidence type="ECO:0000256" key="2">
    <source>
        <dbReference type="SAM" id="Phobius"/>
    </source>
</evidence>
<organism evidence="3 4">
    <name type="scientific">Asterophora parasitica</name>
    <dbReference type="NCBI Taxonomy" id="117018"/>
    <lineage>
        <taxon>Eukaryota</taxon>
        <taxon>Fungi</taxon>
        <taxon>Dikarya</taxon>
        <taxon>Basidiomycota</taxon>
        <taxon>Agaricomycotina</taxon>
        <taxon>Agaricomycetes</taxon>
        <taxon>Agaricomycetidae</taxon>
        <taxon>Agaricales</taxon>
        <taxon>Tricholomatineae</taxon>
        <taxon>Lyophyllaceae</taxon>
        <taxon>Asterophora</taxon>
    </lineage>
</organism>
<sequence>MDIDFKPALNDIAHVLAPLTPRGLATAVLNFSATLNVAGYEELERGGGKIQLWTNIPSGGVTTSTNGGDWNSCDFQDTASAAGPRHSTTELLLGDLAQYGGDPPGSTLLSLQVSVPLSNNGQSRFAFTYRIIYPSGEIRWLGAFGQNGTLLVEGVKSEPAFVLASGWTSRENVYVFKGVGAEKTTVITLAKPAEYDVWTLDGYATSKKSSLIVFLVPRPAPRSVYTSPTYVICASADARFMVSDGIITASGTGTLLLQPLQSDRQGLDAIMENILVHCSPERVQVIAQDAGQLLIASKGISPIQGIVATSPRLLPLATFSALFPAQTPFTLFSPQNHTAHFFPHPSTAQKQSIAVTSSGPFILSATLSLNAGDSEYQVSVLTPYKSALAASDADDSLVFPTPPPSPHLRPVAHLSSAATASSMLSLRSGISGARSAQGQPATSPNTNKEQGSQHDRNDANALIERPRDAIQALLAQLWFISAAFFVIVTVFRLFFGKLPKHEEESVDDADEVDARSVRALDEKEPEANDDIWVGAQPPALDLPSSSFAETPGVSLASTSLVVDVSGGTVVLALRAVSPSVNLGTGGGAAIQLTVEMGGKDVHVKEMPVGGGVSLFEFDGGEGGSARVRIVPAI</sequence>
<reference evidence="3" key="1">
    <citation type="submission" date="2020-07" db="EMBL/GenBank/DDBJ databases">
        <authorList>
            <person name="Nieuwenhuis M."/>
            <person name="Van De Peppel L.J.J."/>
        </authorList>
    </citation>
    <scope>NUCLEOTIDE SEQUENCE</scope>
    <source>
        <strain evidence="3">AP01</strain>
        <tissue evidence="3">Mycelium</tissue>
    </source>
</reference>
<evidence type="ECO:0000313" key="3">
    <source>
        <dbReference type="EMBL" id="KAG5648203.1"/>
    </source>
</evidence>
<gene>
    <name evidence="3" type="ORF">DXG03_006158</name>
</gene>
<dbReference type="EMBL" id="JABCKV010000004">
    <property type="protein sequence ID" value="KAG5648203.1"/>
    <property type="molecule type" value="Genomic_DNA"/>
</dbReference>
<keyword evidence="2" id="KW-0472">Membrane</keyword>
<dbReference type="AlphaFoldDB" id="A0A9P7GDT4"/>
<protein>
    <recommendedName>
        <fullName evidence="5">Transmembrane protein</fullName>
    </recommendedName>
</protein>
<name>A0A9P7GDT4_9AGAR</name>
<feature type="transmembrane region" description="Helical" evidence="2">
    <location>
        <begin position="473"/>
        <end position="495"/>
    </location>
</feature>
<feature type="compositionally biased region" description="Polar residues" evidence="1">
    <location>
        <begin position="434"/>
        <end position="450"/>
    </location>
</feature>
<comment type="caution">
    <text evidence="3">The sequence shown here is derived from an EMBL/GenBank/DDBJ whole genome shotgun (WGS) entry which is preliminary data.</text>
</comment>
<keyword evidence="4" id="KW-1185">Reference proteome</keyword>
<accession>A0A9P7GDT4</accession>
<proteinExistence type="predicted"/>
<dbReference type="Proteomes" id="UP000775547">
    <property type="component" value="Unassembled WGS sequence"/>
</dbReference>
<keyword evidence="2" id="KW-1133">Transmembrane helix</keyword>
<dbReference type="OrthoDB" id="3178019at2759"/>
<feature type="region of interest" description="Disordered" evidence="1">
    <location>
        <begin position="431"/>
        <end position="456"/>
    </location>
</feature>
<evidence type="ECO:0000313" key="4">
    <source>
        <dbReference type="Proteomes" id="UP000775547"/>
    </source>
</evidence>
<evidence type="ECO:0000256" key="1">
    <source>
        <dbReference type="SAM" id="MobiDB-lite"/>
    </source>
</evidence>